<protein>
    <submittedName>
        <fullName evidence="1">Uncharacterized protein</fullName>
    </submittedName>
</protein>
<keyword evidence="2" id="KW-1185">Reference proteome</keyword>
<dbReference type="RefSeq" id="WP_184093305.1">
    <property type="nucleotide sequence ID" value="NZ_AP023367.1"/>
</dbReference>
<proteinExistence type="predicted"/>
<reference evidence="1 2" key="1">
    <citation type="journal article" date="2016" name="Int. J. Syst. Evol. Microbiol.">
        <title>Descriptions of Anaerotaenia torta gen. nov., sp. nov. and Anaerocolumna cellulosilytica gen. nov., sp. nov. isolated from a methanogenic reactor of cattle waste.</title>
        <authorList>
            <person name="Uek A."/>
            <person name="Ohtaki Y."/>
            <person name="Kaku N."/>
            <person name="Ueki K."/>
        </authorList>
    </citation>
    <scope>NUCLEOTIDE SEQUENCE [LARGE SCALE GENOMIC DNA]</scope>
    <source>
        <strain evidence="1 2">SN021</strain>
    </source>
</reference>
<evidence type="ECO:0000313" key="1">
    <source>
        <dbReference type="EMBL" id="BCJ94464.1"/>
    </source>
</evidence>
<evidence type="ECO:0000313" key="2">
    <source>
        <dbReference type="Proteomes" id="UP000515561"/>
    </source>
</evidence>
<sequence length="333" mass="40215">MKELSITTNLRVRTYLYNAYVESIISNLPGYEAWFHNNYIQLAYYKKNNISVLEYLSGSIFGCVPMLKNKSYEDIMTLKQEDDKIHEKFQAWIESGSYIYTFLDEFYVPERSAYSKFNYIHDVLIYGYDTKRRVYMLTGYNYQAQYVKSEINFDNMIKAFQNDSPCLIEIQTNDINYSFNFDNFKTMLVEYRNGSNSRDTIEMYLDMDSYNDTFYDDKLDHYAYYGIQIYEGVLEYLSNMQIKEEDLDYRMFYLIYEHKKNMKLRMDYLIKVKNMRLADNIFDELINKSQLMLNVAIKYKMTFNPILLDNLKRYIWEIQEEEKKVLDKIIGII</sequence>
<gene>
    <name evidence="1" type="ORF">acsn021_20330</name>
</gene>
<organism evidence="1 2">
    <name type="scientific">Anaerocolumna cellulosilytica</name>
    <dbReference type="NCBI Taxonomy" id="433286"/>
    <lineage>
        <taxon>Bacteria</taxon>
        <taxon>Bacillati</taxon>
        <taxon>Bacillota</taxon>
        <taxon>Clostridia</taxon>
        <taxon>Lachnospirales</taxon>
        <taxon>Lachnospiraceae</taxon>
        <taxon>Anaerocolumna</taxon>
    </lineage>
</organism>
<dbReference type="KEGG" id="acel:acsn021_20330"/>
<dbReference type="EMBL" id="AP023367">
    <property type="protein sequence ID" value="BCJ94464.1"/>
    <property type="molecule type" value="Genomic_DNA"/>
</dbReference>
<accession>A0A6S6QV24</accession>
<name>A0A6S6QV24_9FIRM</name>
<dbReference type="Proteomes" id="UP000515561">
    <property type="component" value="Chromosome"/>
</dbReference>
<dbReference type="AlphaFoldDB" id="A0A6S6QV24"/>